<dbReference type="EMBL" id="JAAVMB010000018">
    <property type="protein sequence ID" value="NKC69001.1"/>
    <property type="molecule type" value="Genomic_DNA"/>
</dbReference>
<comment type="caution">
    <text evidence="1">The sequence shown here is derived from an EMBL/GenBank/DDBJ whole genome shotgun (WGS) entry which is preliminary data.</text>
</comment>
<dbReference type="Proteomes" id="UP000521358">
    <property type="component" value="Unassembled WGS sequence"/>
</dbReference>
<name>A0A7X6DAV0_9ENTE</name>
<protein>
    <submittedName>
        <fullName evidence="1">Uncharacterized protein</fullName>
    </submittedName>
</protein>
<accession>A0A7X6DAV0</accession>
<dbReference type="RefSeq" id="WP_167800958.1">
    <property type="nucleotide sequence ID" value="NZ_JAAVMB010000018.1"/>
</dbReference>
<dbReference type="AlphaFoldDB" id="A0A7X6DAV0"/>
<proteinExistence type="predicted"/>
<evidence type="ECO:0000313" key="1">
    <source>
        <dbReference type="EMBL" id="NKC69001.1"/>
    </source>
</evidence>
<sequence>MDWLLRETKQLEKTATTYEEKAFYQELEYIIREQYKRIEQAEGELDGTLWSPKKW</sequence>
<evidence type="ECO:0000313" key="2">
    <source>
        <dbReference type="Proteomes" id="UP000521358"/>
    </source>
</evidence>
<organism evidence="1 2">
    <name type="scientific">Vagococcus fluvialis</name>
    <dbReference type="NCBI Taxonomy" id="2738"/>
    <lineage>
        <taxon>Bacteria</taxon>
        <taxon>Bacillati</taxon>
        <taxon>Bacillota</taxon>
        <taxon>Bacilli</taxon>
        <taxon>Lactobacillales</taxon>
        <taxon>Enterococcaceae</taxon>
        <taxon>Vagococcus</taxon>
    </lineage>
</organism>
<reference evidence="1 2" key="1">
    <citation type="submission" date="2020-03" db="EMBL/GenBank/DDBJ databases">
        <title>Bacterial samples isolated from urine from healthy bovine heifers (Gyr breed).</title>
        <authorList>
            <person name="Giannattasio-Ferraz S."/>
            <person name="Maskeri L."/>
            <person name="Penido A."/>
            <person name="Barbosa-Stancioli E.F."/>
            <person name="Putonti C."/>
        </authorList>
    </citation>
    <scope>NUCLEOTIDE SEQUENCE [LARGE SCALE GENOMIC DNA]</scope>
    <source>
        <strain evidence="1 2">UFMG-H7</strain>
    </source>
</reference>
<gene>
    <name evidence="1" type="ORF">HED35_12970</name>
</gene>